<evidence type="ECO:0000313" key="6">
    <source>
        <dbReference type="EMBL" id="ODQ77208.1"/>
    </source>
</evidence>
<dbReference type="Pfam" id="PF13921">
    <property type="entry name" value="Myb_DNA-bind_6"/>
    <property type="match status" value="1"/>
</dbReference>
<dbReference type="RefSeq" id="XP_018982536.1">
    <property type="nucleotide sequence ID" value="XM_019131157.1"/>
</dbReference>
<evidence type="ECO:0000256" key="3">
    <source>
        <dbReference type="ARBA" id="ARBA00023242"/>
    </source>
</evidence>
<dbReference type="InterPro" id="IPR009057">
    <property type="entry name" value="Homeodomain-like_sf"/>
</dbReference>
<dbReference type="OrthoDB" id="39591at2759"/>
<dbReference type="Gene3D" id="1.10.10.60">
    <property type="entry name" value="Homeodomain-like"/>
    <property type="match status" value="2"/>
</dbReference>
<evidence type="ECO:0000259" key="5">
    <source>
        <dbReference type="PROSITE" id="PS51294"/>
    </source>
</evidence>
<dbReference type="SUPFAM" id="SSF46689">
    <property type="entry name" value="Homeodomain-like"/>
    <property type="match status" value="2"/>
</dbReference>
<dbReference type="GeneID" id="30149010"/>
<evidence type="ECO:0000259" key="4">
    <source>
        <dbReference type="PROSITE" id="PS50090"/>
    </source>
</evidence>
<dbReference type="EMBL" id="KV454442">
    <property type="protein sequence ID" value="ODQ77208.1"/>
    <property type="molecule type" value="Genomic_DNA"/>
</dbReference>
<evidence type="ECO:0000256" key="2">
    <source>
        <dbReference type="ARBA" id="ARBA00023125"/>
    </source>
</evidence>
<dbReference type="GO" id="GO:0000976">
    <property type="term" value="F:transcription cis-regulatory region binding"/>
    <property type="evidence" value="ECO:0007669"/>
    <property type="project" value="TreeGrafter"/>
</dbReference>
<dbReference type="InterPro" id="IPR001005">
    <property type="entry name" value="SANT/Myb"/>
</dbReference>
<dbReference type="GO" id="GO:0003700">
    <property type="term" value="F:DNA-binding transcription factor activity"/>
    <property type="evidence" value="ECO:0007669"/>
    <property type="project" value="TreeGrafter"/>
</dbReference>
<evidence type="ECO:0000313" key="7">
    <source>
        <dbReference type="Proteomes" id="UP000094336"/>
    </source>
</evidence>
<feature type="domain" description="HTH myb-type" evidence="5">
    <location>
        <begin position="301"/>
        <end position="350"/>
    </location>
</feature>
<protein>
    <recommendedName>
        <fullName evidence="8">DNA-binding protein REB1</fullName>
    </recommendedName>
</protein>
<evidence type="ECO:0008006" key="8">
    <source>
        <dbReference type="Google" id="ProtNLM"/>
    </source>
</evidence>
<feature type="domain" description="Myb-like" evidence="4">
    <location>
        <begin position="349"/>
        <end position="410"/>
    </location>
</feature>
<dbReference type="PANTHER" id="PTHR46380">
    <property type="entry name" value="CYCLIN-D-BINDING MYB-LIKE TRANSCRIPTION FACTOR 1"/>
    <property type="match status" value="1"/>
</dbReference>
<accession>A0A1E3QHY1</accession>
<reference evidence="7" key="1">
    <citation type="submission" date="2016-05" db="EMBL/GenBank/DDBJ databases">
        <title>Comparative genomics of biotechnologically important yeasts.</title>
        <authorList>
            <consortium name="DOE Joint Genome Institute"/>
            <person name="Riley R."/>
            <person name="Haridas S."/>
            <person name="Wolfe K.H."/>
            <person name="Lopes M.R."/>
            <person name="Hittinger C.T."/>
            <person name="Goker M."/>
            <person name="Salamov A."/>
            <person name="Wisecaver J."/>
            <person name="Long T.M."/>
            <person name="Aerts A.L."/>
            <person name="Barry K."/>
            <person name="Choi C."/>
            <person name="Clum A."/>
            <person name="Coughlan A.Y."/>
            <person name="Deshpande S."/>
            <person name="Douglass A.P."/>
            <person name="Hanson S.J."/>
            <person name="Klenk H.-P."/>
            <person name="Labutti K."/>
            <person name="Lapidus A."/>
            <person name="Lindquist E."/>
            <person name="Lipzen A."/>
            <person name="Meier-Kolthoff J.P."/>
            <person name="Ohm R.A."/>
            <person name="Otillar R.P."/>
            <person name="Pangilinan J."/>
            <person name="Peng Y."/>
            <person name="Rokas A."/>
            <person name="Rosa C.A."/>
            <person name="Scheuner C."/>
            <person name="Sibirny A.A."/>
            <person name="Slot J.C."/>
            <person name="Stielow J.B."/>
            <person name="Sun H."/>
            <person name="Kurtzman C.P."/>
            <person name="Blackwell M."/>
            <person name="Grigoriev I.V."/>
            <person name="Jeffries T.W."/>
        </authorList>
    </citation>
    <scope>NUCLEOTIDE SEQUENCE [LARGE SCALE GENOMIC DNA]</scope>
    <source>
        <strain evidence="7">NRRL Y-12698</strain>
    </source>
</reference>
<dbReference type="InterPro" id="IPR017930">
    <property type="entry name" value="Myb_dom"/>
</dbReference>
<evidence type="ECO:0000256" key="1">
    <source>
        <dbReference type="ARBA" id="ARBA00004123"/>
    </source>
</evidence>
<keyword evidence="3" id="KW-0539">Nucleus</keyword>
<dbReference type="InterPro" id="IPR051651">
    <property type="entry name" value="DMTF1_DNA-bind_reg"/>
</dbReference>
<keyword evidence="2" id="KW-0238">DNA-binding</keyword>
<dbReference type="AlphaFoldDB" id="A0A1E3QHY1"/>
<proteinExistence type="predicted"/>
<dbReference type="CDD" id="cd00167">
    <property type="entry name" value="SANT"/>
    <property type="match status" value="2"/>
</dbReference>
<organism evidence="6 7">
    <name type="scientific">Babjeviella inositovora NRRL Y-12698</name>
    <dbReference type="NCBI Taxonomy" id="984486"/>
    <lineage>
        <taxon>Eukaryota</taxon>
        <taxon>Fungi</taxon>
        <taxon>Dikarya</taxon>
        <taxon>Ascomycota</taxon>
        <taxon>Saccharomycotina</taxon>
        <taxon>Pichiomycetes</taxon>
        <taxon>Serinales incertae sedis</taxon>
        <taxon>Babjeviella</taxon>
    </lineage>
</organism>
<dbReference type="Proteomes" id="UP000094336">
    <property type="component" value="Unassembled WGS sequence"/>
</dbReference>
<comment type="subcellular location">
    <subcellularLocation>
        <location evidence="1">Nucleus</location>
    </subcellularLocation>
</comment>
<sequence>MQPHDDNQELGAQALLQLLDLKKDEELLKDGLDLIQQHNEYSDPDKINEVEAAVLRYVGGTLDDAPDDKKRKLFSDELANINFQQWTGFLEDEFAFPGKRQKKKKDNVDPELAQMGAEHEIRAEAEGEMGTASEHEQLVQAAIMDARELASQLGPLDEFGYRGLAGGEAAQQLQQLQQHAAQAIAAADGPAPTSSLNTGMHANAHPEVAALVAAAAARASNWVTAPAHGKLFSPEEIEALDRFIGAYCEINKMTRRDICERVWCNERKKDDFWEALQKVLPHRSRASVYKHVRRLYHIFDVRGKWTAAEDSELGRLAAEKDGQWKAIGQIMGRMPEDCRDRWRNYVKCGSNRSSNKWSEAEEEKLRAIVAEILGEAAELQQSAINWTIVSERMGGIRSRIQCRYKWNKLLKREATSRAAQIDISDRIWLVGRIKDLGYTTVTQIDWHLLATLYARAYWQGSDFKICFERMRGTIRDFKKKKMDDVCSLLLLDLMNDGHGVRI</sequence>
<feature type="domain" description="HTH myb-type" evidence="5">
    <location>
        <begin position="356"/>
        <end position="414"/>
    </location>
</feature>
<dbReference type="PANTHER" id="PTHR46380:SF2">
    <property type="entry name" value="CYCLIN-D-BINDING MYB-LIKE TRANSCRIPTION FACTOR 1"/>
    <property type="match status" value="1"/>
</dbReference>
<gene>
    <name evidence="6" type="ORF">BABINDRAFT_181839</name>
</gene>
<dbReference type="STRING" id="984486.A0A1E3QHY1"/>
<dbReference type="PROSITE" id="PS50090">
    <property type="entry name" value="MYB_LIKE"/>
    <property type="match status" value="2"/>
</dbReference>
<dbReference type="GO" id="GO:0005634">
    <property type="term" value="C:nucleus"/>
    <property type="evidence" value="ECO:0007669"/>
    <property type="project" value="UniProtKB-SubCell"/>
</dbReference>
<dbReference type="PROSITE" id="PS51294">
    <property type="entry name" value="HTH_MYB"/>
    <property type="match status" value="2"/>
</dbReference>
<name>A0A1E3QHY1_9ASCO</name>
<dbReference type="SMART" id="SM00717">
    <property type="entry name" value="SANT"/>
    <property type="match status" value="3"/>
</dbReference>
<feature type="domain" description="Myb-like" evidence="4">
    <location>
        <begin position="302"/>
        <end position="346"/>
    </location>
</feature>
<keyword evidence="7" id="KW-1185">Reference proteome</keyword>